<evidence type="ECO:0008006" key="3">
    <source>
        <dbReference type="Google" id="ProtNLM"/>
    </source>
</evidence>
<dbReference type="EMBL" id="BOSL01000002">
    <property type="protein sequence ID" value="GIP52061.1"/>
    <property type="molecule type" value="Genomic_DNA"/>
</dbReference>
<keyword evidence="2" id="KW-1185">Reference proteome</keyword>
<reference evidence="1 2" key="1">
    <citation type="submission" date="2021-03" db="EMBL/GenBank/DDBJ databases">
        <title>Antimicrobial resistance genes in bacteria isolated from Japanese honey, and their potential for conferring macrolide and lincosamide resistance in the American foulbrood pathogen Paenibacillus larvae.</title>
        <authorList>
            <person name="Okamoto M."/>
            <person name="Kumagai M."/>
            <person name="Kanamori H."/>
            <person name="Takamatsu D."/>
        </authorList>
    </citation>
    <scope>NUCLEOTIDE SEQUENCE [LARGE SCALE GENOMIC DNA]</scope>
    <source>
        <strain evidence="1 2">J42TS3</strain>
    </source>
</reference>
<gene>
    <name evidence="1" type="ORF">J42TS3_10960</name>
</gene>
<dbReference type="RefSeq" id="WP_213654021.1">
    <property type="nucleotide sequence ID" value="NZ_BOSL01000002.1"/>
</dbReference>
<evidence type="ECO:0000313" key="2">
    <source>
        <dbReference type="Proteomes" id="UP000679992"/>
    </source>
</evidence>
<dbReference type="InterPro" id="IPR021338">
    <property type="entry name" value="DUF2953"/>
</dbReference>
<protein>
    <recommendedName>
        <fullName evidence="3">DUF2953 domain-containing protein</fullName>
    </recommendedName>
</protein>
<sequence>MWIWLGSILVLLLLVLTLILLSKITFHIKLKKENKDETIMIDVTLLFGLLTYHYRIPALGLNKLQDGLWVENNSSDNFFKTHTSAGEQEIDKEKVNLWAEQFRDMIRATRGLKKWLNTTLRRVTLVSMEWSTNVALTDAAHTATLTGALWALKTTLIGWLSYHISLRQRPKLFVVPVFGGSPLFSTELNCTAEIRLGNAVYAGMVLVVRVLKVKGGVKKWRSLLSKGNQSGE</sequence>
<dbReference type="Pfam" id="PF11167">
    <property type="entry name" value="DUF2953"/>
    <property type="match status" value="1"/>
</dbReference>
<evidence type="ECO:0000313" key="1">
    <source>
        <dbReference type="EMBL" id="GIP52061.1"/>
    </source>
</evidence>
<proteinExistence type="predicted"/>
<dbReference type="Proteomes" id="UP000679992">
    <property type="component" value="Unassembled WGS sequence"/>
</dbReference>
<accession>A0ABQ4M7V1</accession>
<name>A0ABQ4M7V1_9BACL</name>
<comment type="caution">
    <text evidence="1">The sequence shown here is derived from an EMBL/GenBank/DDBJ whole genome shotgun (WGS) entry which is preliminary data.</text>
</comment>
<organism evidence="1 2">
    <name type="scientific">Paenibacillus vini</name>
    <dbReference type="NCBI Taxonomy" id="1476024"/>
    <lineage>
        <taxon>Bacteria</taxon>
        <taxon>Bacillati</taxon>
        <taxon>Bacillota</taxon>
        <taxon>Bacilli</taxon>
        <taxon>Bacillales</taxon>
        <taxon>Paenibacillaceae</taxon>
        <taxon>Paenibacillus</taxon>
    </lineage>
</organism>